<dbReference type="PANTHER" id="PTHR38706">
    <property type="entry name" value="SI:CH211-198C19.1-RELATED"/>
    <property type="match status" value="1"/>
</dbReference>
<organism evidence="2 3">
    <name type="scientific">Seriola dumerili</name>
    <name type="common">Greater amberjack</name>
    <name type="synonym">Caranx dumerili</name>
    <dbReference type="NCBI Taxonomy" id="41447"/>
    <lineage>
        <taxon>Eukaryota</taxon>
        <taxon>Metazoa</taxon>
        <taxon>Chordata</taxon>
        <taxon>Craniata</taxon>
        <taxon>Vertebrata</taxon>
        <taxon>Euteleostomi</taxon>
        <taxon>Actinopterygii</taxon>
        <taxon>Neopterygii</taxon>
        <taxon>Teleostei</taxon>
        <taxon>Neoteleostei</taxon>
        <taxon>Acanthomorphata</taxon>
        <taxon>Carangaria</taxon>
        <taxon>Carangiformes</taxon>
        <taxon>Carangidae</taxon>
        <taxon>Seriola</taxon>
    </lineage>
</organism>
<evidence type="ECO:0000313" key="3">
    <source>
        <dbReference type="Proteomes" id="UP000261420"/>
    </source>
</evidence>
<sequence>MGISINDLKKINFGKSLPKHSLLLLHWFANIVEIDRNNVIHLTFDPNRDYGSHHYGNYEELLDRLPPAHQYYTVGNLYENTAEELPDYVVDPPAGYAGTNRDRIIFRVREQNTGWQRIDRVYLTQHYDPAQTYEISIHLLREIREFSVGQNQRSLTYLRDRFGGNADDFQLQDIRNTCGQLACLGLLLFIVLQEKYSSNQFNYRPQHAARRNTDTDFVVNFSENTQNAHDFADTSDNGTCICTCVSYLLIFLLFVIGIVIYLSSGMRR</sequence>
<evidence type="ECO:0000256" key="1">
    <source>
        <dbReference type="SAM" id="Phobius"/>
    </source>
</evidence>
<keyword evidence="1" id="KW-0812">Transmembrane</keyword>
<keyword evidence="3" id="KW-1185">Reference proteome</keyword>
<dbReference type="PANTHER" id="PTHR38706:SF2">
    <property type="match status" value="1"/>
</dbReference>
<accession>A0A3B4TBR8</accession>
<feature type="transmembrane region" description="Helical" evidence="1">
    <location>
        <begin position="245"/>
        <end position="263"/>
    </location>
</feature>
<dbReference type="AlphaFoldDB" id="A0A3B4TBR8"/>
<name>A0A3B4TBR8_SERDU</name>
<keyword evidence="1" id="KW-0472">Membrane</keyword>
<reference evidence="2" key="2">
    <citation type="submission" date="2025-09" db="UniProtKB">
        <authorList>
            <consortium name="Ensembl"/>
        </authorList>
    </citation>
    <scope>IDENTIFICATION</scope>
</reference>
<reference evidence="2" key="1">
    <citation type="submission" date="2025-08" db="UniProtKB">
        <authorList>
            <consortium name="Ensembl"/>
        </authorList>
    </citation>
    <scope>IDENTIFICATION</scope>
</reference>
<dbReference type="Ensembl" id="ENSSDUT00000003474.1">
    <property type="protein sequence ID" value="ENSSDUP00000003397.1"/>
    <property type="gene ID" value="ENSSDUG00000002594.1"/>
</dbReference>
<dbReference type="GeneTree" id="ENSGT00730000111690"/>
<keyword evidence="1" id="KW-1133">Transmembrane helix</keyword>
<dbReference type="OMA" id="DIRNTWG"/>
<dbReference type="Proteomes" id="UP000261420">
    <property type="component" value="Unplaced"/>
</dbReference>
<evidence type="ECO:0000313" key="2">
    <source>
        <dbReference type="Ensembl" id="ENSSDUP00000003397.1"/>
    </source>
</evidence>
<protein>
    <submittedName>
        <fullName evidence="2">Uncharacterized protein</fullName>
    </submittedName>
</protein>
<proteinExistence type="predicted"/>